<dbReference type="GO" id="GO:0071111">
    <property type="term" value="F:cyclic-guanylate-specific phosphodiesterase activity"/>
    <property type="evidence" value="ECO:0007669"/>
    <property type="project" value="InterPro"/>
</dbReference>
<comment type="caution">
    <text evidence="2">The sequence shown here is derived from an EMBL/GenBank/DDBJ whole genome shotgun (WGS) entry which is preliminary data.</text>
</comment>
<reference evidence="2" key="1">
    <citation type="journal article" date="2023" name="Int. J. Syst. Evol. Microbiol.">
        <title>&lt;i&gt;Shewanella septentrionalis&lt;/i&gt; sp. nov. and &lt;i&gt;Shewanella holmiensis&lt;/i&gt; sp. nov., isolated from Baltic Sea water and sediments.</title>
        <authorList>
            <person name="Martin-Rodriguez A.J."/>
            <person name="Thorell K."/>
            <person name="Joffre E."/>
            <person name="Jensie-Markopoulos S."/>
            <person name="Moore E.R.B."/>
            <person name="Sjoling A."/>
        </authorList>
    </citation>
    <scope>NUCLEOTIDE SEQUENCE</scope>
    <source>
        <strain evidence="2">SP1S2-7</strain>
    </source>
</reference>
<dbReference type="PANTHER" id="PTHR33121">
    <property type="entry name" value="CYCLIC DI-GMP PHOSPHODIESTERASE PDEF"/>
    <property type="match status" value="1"/>
</dbReference>
<dbReference type="PROSITE" id="PS50883">
    <property type="entry name" value="EAL"/>
    <property type="match status" value="1"/>
</dbReference>
<gene>
    <name evidence="2" type="ORF">NE535_10660</name>
</gene>
<dbReference type="EMBL" id="JAMTCD010000012">
    <property type="protein sequence ID" value="MCT7942252.1"/>
    <property type="molecule type" value="Genomic_DNA"/>
</dbReference>
<keyword evidence="3" id="KW-1185">Reference proteome</keyword>
<dbReference type="CDD" id="cd01948">
    <property type="entry name" value="EAL"/>
    <property type="match status" value="1"/>
</dbReference>
<sequence length="244" mass="27930">MKHEDCLNPKCLIDLIERKRFGVEYQPIIDCSSNDIFAYEALARFYNADNTTIRPDLVYASLHSSPLSLFQVEYQQKRLQLSYAINGSNLFVNLDQDSYFSSGVIDENNPFLKLFKECQKAEIIVELIENSEINDAIMSLAMIKNLSKNNILTAIDDVCNPQSMISTSVIQLVKYIKLDKYVLQNRANENFMLLVKSIINYAHDADKHVILEGVETADDLALANKLGIDFVQGFYYKKLFKMVK</sequence>
<dbReference type="AlphaFoldDB" id="A0A9X2WNP5"/>
<dbReference type="InterPro" id="IPR035919">
    <property type="entry name" value="EAL_sf"/>
</dbReference>
<dbReference type="Gene3D" id="3.20.20.450">
    <property type="entry name" value="EAL domain"/>
    <property type="match status" value="1"/>
</dbReference>
<dbReference type="InterPro" id="IPR001633">
    <property type="entry name" value="EAL_dom"/>
</dbReference>
<name>A0A9X2WNP5_9GAMM</name>
<dbReference type="RefSeq" id="WP_261298630.1">
    <property type="nucleotide sequence ID" value="NZ_JAMTCD010000012.1"/>
</dbReference>
<dbReference type="SUPFAM" id="SSF141868">
    <property type="entry name" value="EAL domain-like"/>
    <property type="match status" value="1"/>
</dbReference>
<feature type="domain" description="EAL" evidence="1">
    <location>
        <begin position="5"/>
        <end position="244"/>
    </location>
</feature>
<accession>A0A9X2WNP5</accession>
<dbReference type="Proteomes" id="UP001155546">
    <property type="component" value="Unassembled WGS sequence"/>
</dbReference>
<evidence type="ECO:0000313" key="3">
    <source>
        <dbReference type="Proteomes" id="UP001155546"/>
    </source>
</evidence>
<dbReference type="SMART" id="SM00052">
    <property type="entry name" value="EAL"/>
    <property type="match status" value="1"/>
</dbReference>
<dbReference type="PANTHER" id="PTHR33121:SF76">
    <property type="entry name" value="SIGNALING PROTEIN"/>
    <property type="match status" value="1"/>
</dbReference>
<proteinExistence type="predicted"/>
<evidence type="ECO:0000313" key="2">
    <source>
        <dbReference type="EMBL" id="MCT7942252.1"/>
    </source>
</evidence>
<dbReference type="InterPro" id="IPR050706">
    <property type="entry name" value="Cyclic-di-GMP_PDE-like"/>
</dbReference>
<organism evidence="2 3">
    <name type="scientific">Shewanella holmiensis</name>
    <dbReference type="NCBI Taxonomy" id="2952222"/>
    <lineage>
        <taxon>Bacteria</taxon>
        <taxon>Pseudomonadati</taxon>
        <taxon>Pseudomonadota</taxon>
        <taxon>Gammaproteobacteria</taxon>
        <taxon>Alteromonadales</taxon>
        <taxon>Shewanellaceae</taxon>
        <taxon>Shewanella</taxon>
    </lineage>
</organism>
<dbReference type="Pfam" id="PF00563">
    <property type="entry name" value="EAL"/>
    <property type="match status" value="1"/>
</dbReference>
<evidence type="ECO:0000259" key="1">
    <source>
        <dbReference type="PROSITE" id="PS50883"/>
    </source>
</evidence>
<protein>
    <submittedName>
        <fullName evidence="2">EAL domain-containing protein</fullName>
    </submittedName>
</protein>